<proteinExistence type="predicted"/>
<gene>
    <name evidence="2" type="ORF">ACFFGV_05345</name>
</gene>
<comment type="caution">
    <text evidence="2">The sequence shown here is derived from an EMBL/GenBank/DDBJ whole genome shotgun (WGS) entry which is preliminary data.</text>
</comment>
<accession>A0ABV6LL60</accession>
<organism evidence="2 3">
    <name type="scientific">Pontibacillus salicampi</name>
    <dbReference type="NCBI Taxonomy" id="1449801"/>
    <lineage>
        <taxon>Bacteria</taxon>
        <taxon>Bacillati</taxon>
        <taxon>Bacillota</taxon>
        <taxon>Bacilli</taxon>
        <taxon>Bacillales</taxon>
        <taxon>Bacillaceae</taxon>
        <taxon>Pontibacillus</taxon>
    </lineage>
</organism>
<dbReference type="RefSeq" id="WP_377345554.1">
    <property type="nucleotide sequence ID" value="NZ_JBHLTP010000003.1"/>
</dbReference>
<keyword evidence="3" id="KW-1185">Reference proteome</keyword>
<evidence type="ECO:0000256" key="1">
    <source>
        <dbReference type="SAM" id="MobiDB-lite"/>
    </source>
</evidence>
<evidence type="ECO:0000313" key="3">
    <source>
        <dbReference type="Proteomes" id="UP001589836"/>
    </source>
</evidence>
<protein>
    <submittedName>
        <fullName evidence="2">Uncharacterized protein</fullName>
    </submittedName>
</protein>
<feature type="compositionally biased region" description="Basic and acidic residues" evidence="1">
    <location>
        <begin position="43"/>
        <end position="58"/>
    </location>
</feature>
<dbReference type="EMBL" id="JBHLTP010000003">
    <property type="protein sequence ID" value="MFC0523018.1"/>
    <property type="molecule type" value="Genomic_DNA"/>
</dbReference>
<feature type="compositionally biased region" description="Polar residues" evidence="1">
    <location>
        <begin position="32"/>
        <end position="42"/>
    </location>
</feature>
<reference evidence="2 3" key="1">
    <citation type="submission" date="2024-09" db="EMBL/GenBank/DDBJ databases">
        <authorList>
            <person name="Sun Q."/>
            <person name="Mori K."/>
        </authorList>
    </citation>
    <scope>NUCLEOTIDE SEQUENCE [LARGE SCALE GENOMIC DNA]</scope>
    <source>
        <strain evidence="2 3">NCAIM B.02529</strain>
    </source>
</reference>
<name>A0ABV6LL60_9BACI</name>
<dbReference type="Proteomes" id="UP001589836">
    <property type="component" value="Unassembled WGS sequence"/>
</dbReference>
<feature type="region of interest" description="Disordered" evidence="1">
    <location>
        <begin position="25"/>
        <end position="58"/>
    </location>
</feature>
<evidence type="ECO:0000313" key="2">
    <source>
        <dbReference type="EMBL" id="MFC0523018.1"/>
    </source>
</evidence>
<sequence>MTVIDEHGSSDTKVKEVDVLNLRPTADWDVNPNPTNRLTNTSFREKASDPEGDALEFH</sequence>